<dbReference type="EMBL" id="MLCA01000008">
    <property type="protein sequence ID" value="MEE7491951.1"/>
    <property type="molecule type" value="Genomic_DNA"/>
</dbReference>
<accession>A0ABU7TR51</accession>
<organism evidence="1 2">
    <name type="scientific">Methylobacterium oryzae</name>
    <dbReference type="NCBI Taxonomy" id="334852"/>
    <lineage>
        <taxon>Bacteria</taxon>
        <taxon>Pseudomonadati</taxon>
        <taxon>Pseudomonadota</taxon>
        <taxon>Alphaproteobacteria</taxon>
        <taxon>Hyphomicrobiales</taxon>
        <taxon>Methylobacteriaceae</taxon>
        <taxon>Methylobacterium</taxon>
    </lineage>
</organism>
<protein>
    <submittedName>
        <fullName evidence="1">Uncharacterized protein</fullName>
    </submittedName>
</protein>
<evidence type="ECO:0000313" key="2">
    <source>
        <dbReference type="Proteomes" id="UP001355206"/>
    </source>
</evidence>
<proteinExistence type="predicted"/>
<evidence type="ECO:0000313" key="1">
    <source>
        <dbReference type="EMBL" id="MEE7491951.1"/>
    </source>
</evidence>
<keyword evidence="2" id="KW-1185">Reference proteome</keyword>
<sequence length="72" mass="7876">MTAQTMQVRIADPPDKAQTFQKKISRIVGCHLAVACTDQSEAFALRLLQEVAHRLTRAPALAARIGMIEADT</sequence>
<comment type="caution">
    <text evidence="1">The sequence shown here is derived from an EMBL/GenBank/DDBJ whole genome shotgun (WGS) entry which is preliminary data.</text>
</comment>
<reference evidence="1 2" key="1">
    <citation type="journal article" date="2012" name="Genet. Mol. Biol.">
        <title>Analysis of 16S rRNA and mxaF genes revealing insights into Methylobacterium niche-specific plant association.</title>
        <authorList>
            <person name="Dourado M.N."/>
            <person name="Andreote F.D."/>
            <person name="Dini-Andreote F."/>
            <person name="Conti R."/>
            <person name="Araujo J.M."/>
            <person name="Araujo W.L."/>
        </authorList>
    </citation>
    <scope>NUCLEOTIDE SEQUENCE [LARGE SCALE GENOMIC DNA]</scope>
    <source>
        <strain evidence="1 2">TC3-10</strain>
    </source>
</reference>
<gene>
    <name evidence="1" type="ORF">MOTC310_16315</name>
</gene>
<dbReference type="Proteomes" id="UP001355206">
    <property type="component" value="Unassembled WGS sequence"/>
</dbReference>
<name>A0ABU7TR51_9HYPH</name>